<evidence type="ECO:0000256" key="4">
    <source>
        <dbReference type="ARBA" id="ARBA00020829"/>
    </source>
</evidence>
<dbReference type="GO" id="GO:0001003">
    <property type="term" value="F:RNA polymerase III type 2 promoter sequence-specific DNA binding"/>
    <property type="evidence" value="ECO:0007669"/>
    <property type="project" value="Ensembl"/>
</dbReference>
<feature type="region of interest" description="Disordered" evidence="11">
    <location>
        <begin position="58"/>
        <end position="85"/>
    </location>
</feature>
<evidence type="ECO:0000256" key="7">
    <source>
        <dbReference type="ARBA" id="ARBA00023015"/>
    </source>
</evidence>
<evidence type="ECO:0000256" key="1">
    <source>
        <dbReference type="ARBA" id="ARBA00004123"/>
    </source>
</evidence>
<comment type="subcellular location">
    <subcellularLocation>
        <location evidence="2">Cytoplasm</location>
    </subcellularLocation>
    <subcellularLocation>
        <location evidence="1">Nucleus</location>
    </subcellularLocation>
</comment>
<feature type="compositionally biased region" description="Polar residues" evidence="11">
    <location>
        <begin position="61"/>
        <end position="76"/>
    </location>
</feature>
<evidence type="ECO:0000256" key="6">
    <source>
        <dbReference type="ARBA" id="ARBA00022491"/>
    </source>
</evidence>
<evidence type="ECO:0000256" key="5">
    <source>
        <dbReference type="ARBA" id="ARBA00022490"/>
    </source>
</evidence>
<dbReference type="Gene3D" id="3.40.1000.50">
    <property type="entry name" value="Repressor of RNA polymerase III transcription Maf1"/>
    <property type="match status" value="2"/>
</dbReference>
<dbReference type="FunFam" id="3.40.1000.50:FF:000001">
    <property type="entry name" value="Repressor of RNA polymerase III transcription MAF1"/>
    <property type="match status" value="1"/>
</dbReference>
<name>A0A2K5LW73_CERAT</name>
<organism evidence="12 13">
    <name type="scientific">Cercocebus atys</name>
    <name type="common">Sooty mangabey</name>
    <name type="synonym">Cercocebus torquatus atys</name>
    <dbReference type="NCBI Taxonomy" id="9531"/>
    <lineage>
        <taxon>Eukaryota</taxon>
        <taxon>Metazoa</taxon>
        <taxon>Chordata</taxon>
        <taxon>Craniata</taxon>
        <taxon>Vertebrata</taxon>
        <taxon>Euteleostomi</taxon>
        <taxon>Mammalia</taxon>
        <taxon>Eutheria</taxon>
        <taxon>Euarchontoglires</taxon>
        <taxon>Primates</taxon>
        <taxon>Haplorrhini</taxon>
        <taxon>Catarrhini</taxon>
        <taxon>Cercopithecidae</taxon>
        <taxon>Cercopithecinae</taxon>
        <taxon>Cercocebus</taxon>
    </lineage>
</organism>
<dbReference type="GO" id="GO:0016479">
    <property type="term" value="P:negative regulation of transcription by RNA polymerase I"/>
    <property type="evidence" value="ECO:0007669"/>
    <property type="project" value="Ensembl"/>
</dbReference>
<proteinExistence type="inferred from homology"/>
<dbReference type="GO" id="GO:0016480">
    <property type="term" value="P:negative regulation of transcription by RNA polymerase III"/>
    <property type="evidence" value="ECO:0007669"/>
    <property type="project" value="Ensembl"/>
</dbReference>
<feature type="region of interest" description="Disordered" evidence="11">
    <location>
        <begin position="226"/>
        <end position="248"/>
    </location>
</feature>
<dbReference type="GeneTree" id="ENSGT00390000006896"/>
<dbReference type="PANTHER" id="PTHR22504">
    <property type="entry name" value="REPRESSOR OF RNA POLYMERASE III TRANSCRIPTION MAF1"/>
    <property type="match status" value="1"/>
</dbReference>
<dbReference type="InterPro" id="IPR038564">
    <property type="entry name" value="Maf1_sf"/>
</dbReference>
<protein>
    <recommendedName>
        <fullName evidence="4">Repressor of RNA polymerase III transcription MAF1 homolog</fullName>
    </recommendedName>
</protein>
<reference evidence="12" key="2">
    <citation type="submission" date="2025-09" db="UniProtKB">
        <authorList>
            <consortium name="Ensembl"/>
        </authorList>
    </citation>
    <scope>IDENTIFICATION</scope>
</reference>
<evidence type="ECO:0000256" key="9">
    <source>
        <dbReference type="ARBA" id="ARBA00023242"/>
    </source>
</evidence>
<keyword evidence="8" id="KW-0804">Transcription</keyword>
<dbReference type="GO" id="GO:0001006">
    <property type="term" value="F:RNA polymerase III type 3 promoter sequence-specific DNA binding"/>
    <property type="evidence" value="ECO:0007669"/>
    <property type="project" value="Ensembl"/>
</dbReference>
<dbReference type="Bgee" id="ENSCATG00000032499">
    <property type="expression patterns" value="Expressed in skeletal muscle tissue and 12 other cell types or tissues"/>
</dbReference>
<dbReference type="PANTHER" id="PTHR22504:SF0">
    <property type="entry name" value="REPRESSOR OF RNA POLYMERASE III TRANSCRIPTION MAF1 HOMOLOG"/>
    <property type="match status" value="1"/>
</dbReference>
<keyword evidence="5" id="KW-0963">Cytoplasm</keyword>
<comment type="subunit">
    <text evidence="10">Interacts with TFIIIB subunits BRF1 and BRF2. Interacts with Pol III subunit POLR3F. Interacts with TFIIIC subunit GTF3C1.</text>
</comment>
<keyword evidence="7" id="KW-0805">Transcription regulation</keyword>
<sequence length="348" mass="38798">MKLLENSSFEAINSQLTVETGDAHIIGRIESYSCKMAGDDKHMFKQFCQEGQPHVLEALSPPQTSGLSPSRLSKSQGGEDEGPLSDKCSRKTLFYLIATLNESFRPDYDFSTARSHEFSREPSLSWVVNAVNCSLFSAVREDFKALKPQLWNAVDEEICLAECDIYSYNPDLDSDPFGEDGSLWSFNYFFYNKRLKRIVFFSCRSISGSTYTPSEAGNELDMELGEEELEEESRRGGSEGGAEETNTMEEDRCVMGAMTRVPETWSGYNRVGASSTWSKWWLLKAHCVPTSAQGPSDLYLMRRSRGPSFIQLQPMPGPARLRGPWGLPSCWPDPGAATVLALPKAIPA</sequence>
<dbReference type="GO" id="GO:0000994">
    <property type="term" value="F:RNA polymerase III core binding"/>
    <property type="evidence" value="ECO:0007669"/>
    <property type="project" value="TreeGrafter"/>
</dbReference>
<evidence type="ECO:0000256" key="3">
    <source>
        <dbReference type="ARBA" id="ARBA00006231"/>
    </source>
</evidence>
<evidence type="ECO:0000256" key="8">
    <source>
        <dbReference type="ARBA" id="ARBA00023163"/>
    </source>
</evidence>
<keyword evidence="13" id="KW-1185">Reference proteome</keyword>
<evidence type="ECO:0000313" key="13">
    <source>
        <dbReference type="Proteomes" id="UP000233060"/>
    </source>
</evidence>
<comment type="similarity">
    <text evidence="3">Belongs to the MAF1 family.</text>
</comment>
<dbReference type="Ensembl" id="ENSCATT00000041361.1">
    <property type="protein sequence ID" value="ENSCATP00000017197.1"/>
    <property type="gene ID" value="ENSCATG00000032499.1"/>
</dbReference>
<evidence type="ECO:0000256" key="10">
    <source>
        <dbReference type="ARBA" id="ARBA00062680"/>
    </source>
</evidence>
<evidence type="ECO:0000313" key="12">
    <source>
        <dbReference type="Ensembl" id="ENSCATP00000017197.1"/>
    </source>
</evidence>
<dbReference type="GO" id="GO:0005829">
    <property type="term" value="C:cytosol"/>
    <property type="evidence" value="ECO:0007669"/>
    <property type="project" value="Ensembl"/>
</dbReference>
<dbReference type="InterPro" id="IPR015257">
    <property type="entry name" value="Maf1"/>
</dbReference>
<dbReference type="AlphaFoldDB" id="A0A2K5LW73"/>
<dbReference type="Proteomes" id="UP000233060">
    <property type="component" value="Unassembled WGS sequence"/>
</dbReference>
<evidence type="ECO:0000256" key="11">
    <source>
        <dbReference type="SAM" id="MobiDB-lite"/>
    </source>
</evidence>
<dbReference type="FunFam" id="3.40.1000.50:FF:000002">
    <property type="entry name" value="Repressor of RNA polymerase III transcription MAF1"/>
    <property type="match status" value="1"/>
</dbReference>
<dbReference type="GO" id="GO:0005654">
    <property type="term" value="C:nucleoplasm"/>
    <property type="evidence" value="ECO:0007669"/>
    <property type="project" value="Ensembl"/>
</dbReference>
<dbReference type="Pfam" id="PF09174">
    <property type="entry name" value="Maf1"/>
    <property type="match status" value="1"/>
</dbReference>
<gene>
    <name evidence="12" type="primary">MAF1</name>
</gene>
<dbReference type="STRING" id="9531.ENSCATP00000017197"/>
<keyword evidence="6" id="KW-0678">Repressor</keyword>
<accession>A0A2K5LW73</accession>
<reference evidence="12" key="1">
    <citation type="submission" date="2025-08" db="UniProtKB">
        <authorList>
            <consortium name="Ensembl"/>
        </authorList>
    </citation>
    <scope>IDENTIFICATION</scope>
</reference>
<keyword evidence="9" id="KW-0539">Nucleus</keyword>
<dbReference type="GO" id="GO:0001002">
    <property type="term" value="F:RNA polymerase III type 1 promoter sequence-specific DNA binding"/>
    <property type="evidence" value="ECO:0007669"/>
    <property type="project" value="Ensembl"/>
</dbReference>
<evidence type="ECO:0000256" key="2">
    <source>
        <dbReference type="ARBA" id="ARBA00004496"/>
    </source>
</evidence>